<comment type="caution">
    <text evidence="2">The sequence shown here is derived from an EMBL/GenBank/DDBJ whole genome shotgun (WGS) entry which is preliminary data.</text>
</comment>
<dbReference type="AlphaFoldDB" id="A0A848HEH9"/>
<evidence type="ECO:0000313" key="3">
    <source>
        <dbReference type="Proteomes" id="UP000583752"/>
    </source>
</evidence>
<dbReference type="GO" id="GO:0006950">
    <property type="term" value="P:response to stress"/>
    <property type="evidence" value="ECO:0007669"/>
    <property type="project" value="TreeGrafter"/>
</dbReference>
<dbReference type="InterPro" id="IPR039422">
    <property type="entry name" value="MarR/SlyA-like"/>
</dbReference>
<dbReference type="Gene3D" id="1.10.10.10">
    <property type="entry name" value="Winged helix-like DNA-binding domain superfamily/Winged helix DNA-binding domain"/>
    <property type="match status" value="1"/>
</dbReference>
<dbReference type="PANTHER" id="PTHR33164:SF43">
    <property type="entry name" value="HTH-TYPE TRANSCRIPTIONAL REPRESSOR YETL"/>
    <property type="match status" value="1"/>
</dbReference>
<proteinExistence type="predicted"/>
<reference evidence="2 3" key="1">
    <citation type="submission" date="2020-04" db="EMBL/GenBank/DDBJ databases">
        <title>Massilia sp. RP-1-19 isolated from soil.</title>
        <authorList>
            <person name="Dahal R.H."/>
        </authorList>
    </citation>
    <scope>NUCLEOTIDE SEQUENCE [LARGE SCALE GENOMIC DNA]</scope>
    <source>
        <strain evidence="2 3">RP-1-19</strain>
    </source>
</reference>
<dbReference type="PROSITE" id="PS50995">
    <property type="entry name" value="HTH_MARR_2"/>
    <property type="match status" value="1"/>
</dbReference>
<organism evidence="2 3">
    <name type="scientific">Massilia polaris</name>
    <dbReference type="NCBI Taxonomy" id="2728846"/>
    <lineage>
        <taxon>Bacteria</taxon>
        <taxon>Pseudomonadati</taxon>
        <taxon>Pseudomonadota</taxon>
        <taxon>Betaproteobacteria</taxon>
        <taxon>Burkholderiales</taxon>
        <taxon>Oxalobacteraceae</taxon>
        <taxon>Telluria group</taxon>
        <taxon>Massilia</taxon>
    </lineage>
</organism>
<dbReference type="Pfam" id="PF12802">
    <property type="entry name" value="MarR_2"/>
    <property type="match status" value="1"/>
</dbReference>
<evidence type="ECO:0000313" key="2">
    <source>
        <dbReference type="EMBL" id="NML60216.1"/>
    </source>
</evidence>
<protein>
    <submittedName>
        <fullName evidence="2">MarR family transcriptional regulator</fullName>
    </submittedName>
</protein>
<keyword evidence="3" id="KW-1185">Reference proteome</keyword>
<sequence>MTSTTPDPSAESPATGAASLIADEAAAVRVLRQFRIVFNTVKSHFRQVERDTGIGGAMLWALSEIRATPGIGVNDLARALDVHQSTASNLVKSLLDRRLVAAERSDRDRRIVLLALLPAGAAVLDSAPAPFAGVLPGALAGLDLATLNRLETDLASVISLLNADPASAKVLLAES</sequence>
<dbReference type="Proteomes" id="UP000583752">
    <property type="component" value="Unassembled WGS sequence"/>
</dbReference>
<dbReference type="InterPro" id="IPR036390">
    <property type="entry name" value="WH_DNA-bd_sf"/>
</dbReference>
<dbReference type="RefSeq" id="WP_169463865.1">
    <property type="nucleotide sequence ID" value="NZ_JABBGG010000001.1"/>
</dbReference>
<dbReference type="SMART" id="SM00347">
    <property type="entry name" value="HTH_MARR"/>
    <property type="match status" value="1"/>
</dbReference>
<gene>
    <name evidence="2" type="ORF">HHL21_03760</name>
</gene>
<dbReference type="EMBL" id="JABBGG010000001">
    <property type="protein sequence ID" value="NML60216.1"/>
    <property type="molecule type" value="Genomic_DNA"/>
</dbReference>
<feature type="domain" description="HTH marR-type" evidence="1">
    <location>
        <begin position="24"/>
        <end position="159"/>
    </location>
</feature>
<evidence type="ECO:0000259" key="1">
    <source>
        <dbReference type="PROSITE" id="PS50995"/>
    </source>
</evidence>
<name>A0A848HEH9_9BURK</name>
<dbReference type="SUPFAM" id="SSF46785">
    <property type="entry name" value="Winged helix' DNA-binding domain"/>
    <property type="match status" value="1"/>
</dbReference>
<dbReference type="GO" id="GO:0003700">
    <property type="term" value="F:DNA-binding transcription factor activity"/>
    <property type="evidence" value="ECO:0007669"/>
    <property type="project" value="InterPro"/>
</dbReference>
<accession>A0A848HEH9</accession>
<dbReference type="InterPro" id="IPR036388">
    <property type="entry name" value="WH-like_DNA-bd_sf"/>
</dbReference>
<dbReference type="InterPro" id="IPR000835">
    <property type="entry name" value="HTH_MarR-typ"/>
</dbReference>
<dbReference type="PANTHER" id="PTHR33164">
    <property type="entry name" value="TRANSCRIPTIONAL REGULATOR, MARR FAMILY"/>
    <property type="match status" value="1"/>
</dbReference>